<evidence type="ECO:0000313" key="3">
    <source>
        <dbReference type="Proteomes" id="UP001407347"/>
    </source>
</evidence>
<sequence>MLSPCAPGHSAAVLFALVMLSGILGAFALRFMVWRAECRHHRERGSYVAAHVARLRRRTAVLRGA</sequence>
<proteinExistence type="predicted"/>
<dbReference type="EMBL" id="JAQYXP010000005">
    <property type="protein sequence ID" value="MEN3238264.1"/>
    <property type="molecule type" value="Genomic_DNA"/>
</dbReference>
<dbReference type="RefSeq" id="WP_346013565.1">
    <property type="nucleotide sequence ID" value="NZ_JAQYXP010000005.1"/>
</dbReference>
<keyword evidence="1" id="KW-0812">Transmembrane</keyword>
<dbReference type="Proteomes" id="UP001407347">
    <property type="component" value="Unassembled WGS sequence"/>
</dbReference>
<evidence type="ECO:0000256" key="1">
    <source>
        <dbReference type="SAM" id="Phobius"/>
    </source>
</evidence>
<evidence type="ECO:0000313" key="2">
    <source>
        <dbReference type="EMBL" id="MEN3238264.1"/>
    </source>
</evidence>
<comment type="caution">
    <text evidence="2">The sequence shown here is derived from an EMBL/GenBank/DDBJ whole genome shotgun (WGS) entry which is preliminary data.</text>
</comment>
<keyword evidence="3" id="KW-1185">Reference proteome</keyword>
<feature type="transmembrane region" description="Helical" evidence="1">
    <location>
        <begin position="12"/>
        <end position="33"/>
    </location>
</feature>
<gene>
    <name evidence="2" type="ORF">PUR29_32980</name>
</gene>
<accession>A0ABV0A355</accession>
<keyword evidence="1" id="KW-0472">Membrane</keyword>
<keyword evidence="1" id="KW-1133">Transmembrane helix</keyword>
<name>A0ABV0A355_9HYPH</name>
<protein>
    <submittedName>
        <fullName evidence="2">Uncharacterized protein</fullName>
    </submittedName>
</protein>
<reference evidence="2 3" key="1">
    <citation type="journal article" date="2023" name="PLoS ONE">
        <title>Complete genome assembly of Hawai'i environmental nontuberculous mycobacteria reveals unexpected co-isolation with methylobacteria.</title>
        <authorList>
            <person name="Hendrix J."/>
            <person name="Epperson L.E."/>
            <person name="Tong E.I."/>
            <person name="Chan Y.L."/>
            <person name="Hasan N.A."/>
            <person name="Dawrs S.N."/>
            <person name="Norton G.J."/>
            <person name="Virdi R."/>
            <person name="Crooks J.L."/>
            <person name="Chan E.D."/>
            <person name="Honda J.R."/>
            <person name="Strong M."/>
        </authorList>
    </citation>
    <scope>NUCLEOTIDE SEQUENCE [LARGE SCALE GENOMIC DNA]</scope>
    <source>
        <strain evidence="2 3">NJH_HI04-1</strain>
    </source>
</reference>
<organism evidence="2 3">
    <name type="scientific">Methylobacterium ajmalii</name>
    <dbReference type="NCBI Taxonomy" id="2738439"/>
    <lineage>
        <taxon>Bacteria</taxon>
        <taxon>Pseudomonadati</taxon>
        <taxon>Pseudomonadota</taxon>
        <taxon>Alphaproteobacteria</taxon>
        <taxon>Hyphomicrobiales</taxon>
        <taxon>Methylobacteriaceae</taxon>
        <taxon>Methylobacterium</taxon>
    </lineage>
</organism>